<dbReference type="GeneID" id="82877099"/>
<accession>A0ABM5PNQ4</accession>
<evidence type="ECO:0000313" key="2">
    <source>
        <dbReference type="EMBL" id="AHI19512.1"/>
    </source>
</evidence>
<dbReference type="Gene3D" id="3.40.50.720">
    <property type="entry name" value="NAD(P)-binding Rossmann-like Domain"/>
    <property type="match status" value="1"/>
</dbReference>
<feature type="domain" description="RCK C-terminal" evidence="1">
    <location>
        <begin position="146"/>
        <end position="227"/>
    </location>
</feature>
<dbReference type="InterPro" id="IPR050721">
    <property type="entry name" value="Trk_Ktr_HKT_K-transport"/>
</dbReference>
<dbReference type="InterPro" id="IPR036291">
    <property type="entry name" value="NAD(P)-bd_dom_sf"/>
</dbReference>
<dbReference type="InterPro" id="IPR003148">
    <property type="entry name" value="RCK_N"/>
</dbReference>
<dbReference type="PANTHER" id="PTHR43833">
    <property type="entry name" value="POTASSIUM CHANNEL PROTEIN 2-RELATED-RELATED"/>
    <property type="match status" value="1"/>
</dbReference>
<dbReference type="InterPro" id="IPR006037">
    <property type="entry name" value="RCK_C"/>
</dbReference>
<dbReference type="EMBL" id="CP004350">
    <property type="protein sequence ID" value="AHI19512.1"/>
    <property type="molecule type" value="Genomic_DNA"/>
</dbReference>
<reference evidence="3" key="1">
    <citation type="submission" date="2013-02" db="EMBL/GenBank/DDBJ databases">
        <title>The complete genome sequence of Corynebacterium casei LMG S-19264 (=DSM 44701).</title>
        <authorList>
            <person name="Ruckert C."/>
            <person name="Albersmeier A."/>
            <person name="Kalinowski J."/>
        </authorList>
    </citation>
    <scope>NUCLEOTIDE SEQUENCE [LARGE SCALE GENOMIC DNA]</scope>
    <source>
        <strain evidence="3">LMG S-19264</strain>
    </source>
</reference>
<name>A0ABM5PNQ4_9CORY</name>
<gene>
    <name evidence="2" type="ORF">CCASEI_04670</name>
</gene>
<protein>
    <submittedName>
        <fullName evidence="2">K(+)-uptake system protein</fullName>
    </submittedName>
</protein>
<evidence type="ECO:0000259" key="1">
    <source>
        <dbReference type="PROSITE" id="PS51202"/>
    </source>
</evidence>
<proteinExistence type="predicted"/>
<keyword evidence="3" id="KW-1185">Reference proteome</keyword>
<dbReference type="Proteomes" id="UP000019226">
    <property type="component" value="Chromosome"/>
</dbReference>
<dbReference type="InterPro" id="IPR036721">
    <property type="entry name" value="RCK_C_sf"/>
</dbReference>
<dbReference type="PROSITE" id="PS51202">
    <property type="entry name" value="RCK_C"/>
    <property type="match status" value="1"/>
</dbReference>
<dbReference type="Pfam" id="PF02254">
    <property type="entry name" value="TrkA_N"/>
    <property type="match status" value="1"/>
</dbReference>
<dbReference type="Gene3D" id="3.30.70.1450">
    <property type="entry name" value="Regulator of K+ conductance, C-terminal domain"/>
    <property type="match status" value="1"/>
</dbReference>
<organism evidence="2 3">
    <name type="scientific">Corynebacterium casei LMG S-19264</name>
    <dbReference type="NCBI Taxonomy" id="1285583"/>
    <lineage>
        <taxon>Bacteria</taxon>
        <taxon>Bacillati</taxon>
        <taxon>Actinomycetota</taxon>
        <taxon>Actinomycetes</taxon>
        <taxon>Mycobacteriales</taxon>
        <taxon>Corynebacteriaceae</taxon>
        <taxon>Corynebacterium</taxon>
    </lineage>
</organism>
<dbReference type="PANTHER" id="PTHR43833:SF7">
    <property type="entry name" value="KTR SYSTEM POTASSIUM UPTAKE PROTEIN C"/>
    <property type="match status" value="1"/>
</dbReference>
<dbReference type="RefSeq" id="WP_006822373.1">
    <property type="nucleotide sequence ID" value="NZ_CP004350.1"/>
</dbReference>
<dbReference type="SUPFAM" id="SSF51735">
    <property type="entry name" value="NAD(P)-binding Rossmann-fold domains"/>
    <property type="match status" value="1"/>
</dbReference>
<dbReference type="SUPFAM" id="SSF116726">
    <property type="entry name" value="TrkA C-terminal domain-like"/>
    <property type="match status" value="1"/>
</dbReference>
<evidence type="ECO:0000313" key="3">
    <source>
        <dbReference type="Proteomes" id="UP000019226"/>
    </source>
</evidence>
<sequence length="227" mass="24671">MANALGRIRGRIEISPVVVLGLGRFGASLAEELTWHGAEVLGMDSDARPVQECSGFLTDSAIGDTTDRETLIQFGVHEVERVVLGIGSDLESSILTASNLVDLGVKNIWAKADSDAHAKILTQIGVHQVVRPERDTGRRVAHLLNGRFSDFAQFDEDYGMIKLSPPNKLVGKAVELERLWAKFNVRAISVKSEGSTWMPWKAGHVLAASDQVIIAGAPEDLERFANC</sequence>